<dbReference type="AlphaFoldDB" id="A0AAX4J9H6"/>
<organism evidence="2 3">
    <name type="scientific">Vairimorpha necatrix</name>
    <dbReference type="NCBI Taxonomy" id="6039"/>
    <lineage>
        <taxon>Eukaryota</taxon>
        <taxon>Fungi</taxon>
        <taxon>Fungi incertae sedis</taxon>
        <taxon>Microsporidia</taxon>
        <taxon>Nosematidae</taxon>
        <taxon>Vairimorpha</taxon>
    </lineage>
</organism>
<keyword evidence="3" id="KW-1185">Reference proteome</keyword>
<evidence type="ECO:0000256" key="1">
    <source>
        <dbReference type="SAM" id="SignalP"/>
    </source>
</evidence>
<gene>
    <name evidence="2" type="ORF">VNE69_02088</name>
</gene>
<feature type="chain" id="PRO_5043960182" evidence="1">
    <location>
        <begin position="26"/>
        <end position="286"/>
    </location>
</feature>
<protein>
    <submittedName>
        <fullName evidence="2">SP-containing protein</fullName>
    </submittedName>
</protein>
<dbReference type="GeneID" id="90540378"/>
<feature type="signal peptide" evidence="1">
    <location>
        <begin position="1"/>
        <end position="25"/>
    </location>
</feature>
<evidence type="ECO:0000313" key="3">
    <source>
        <dbReference type="Proteomes" id="UP001334084"/>
    </source>
</evidence>
<name>A0AAX4J9H6_9MICR</name>
<sequence>MFSANIKIILFYTLLVVFCSDNTESFYNNNSHNIQLYDLCYKRTAKDIVECEFIKRNLNRLNFEELNLLYNVIDNHLIKNKDDHYLLLVELGRSIDIYNELSEIRSNSNKINNCSEGQFFMYDDVFNEIQTNRKKHYFTGFRLKKGTSIHIKALKEMIQNLELTKNKKDFYIFICDFVEELIGILANNTHNNIVINSSIYFLNHYQTLEFSIRKLISTISLSKILYHTKMCILQETTINSLDLCFIIDQMELLTNIIGKFYEKIDKYLLPIQNICNLLKSEIKNKQ</sequence>
<accession>A0AAX4J9H6</accession>
<keyword evidence="1" id="KW-0732">Signal</keyword>
<dbReference type="KEGG" id="vnx:VNE69_02088"/>
<dbReference type="Proteomes" id="UP001334084">
    <property type="component" value="Chromosome 2"/>
</dbReference>
<reference evidence="2" key="1">
    <citation type="journal article" date="2024" name="BMC Genomics">
        <title>Functional annotation of a divergent genome using sequence and structure-based similarity.</title>
        <authorList>
            <person name="Svedberg D."/>
            <person name="Winiger R.R."/>
            <person name="Berg A."/>
            <person name="Sharma H."/>
            <person name="Tellgren-Roth C."/>
            <person name="Debrunner-Vossbrinck B.A."/>
            <person name="Vossbrinck C.R."/>
            <person name="Barandun J."/>
        </authorList>
    </citation>
    <scope>NUCLEOTIDE SEQUENCE</scope>
    <source>
        <strain evidence="2">Illinois isolate</strain>
    </source>
</reference>
<dbReference type="EMBL" id="CP142727">
    <property type="protein sequence ID" value="WUR02561.1"/>
    <property type="molecule type" value="Genomic_DNA"/>
</dbReference>
<evidence type="ECO:0000313" key="2">
    <source>
        <dbReference type="EMBL" id="WUR02561.1"/>
    </source>
</evidence>
<dbReference type="RefSeq" id="XP_065328706.1">
    <property type="nucleotide sequence ID" value="XM_065472634.1"/>
</dbReference>
<proteinExistence type="predicted"/>